<proteinExistence type="predicted"/>
<dbReference type="SUPFAM" id="SSF53756">
    <property type="entry name" value="UDP-Glycosyltransferase/glycogen phosphorylase"/>
    <property type="match status" value="1"/>
</dbReference>
<feature type="domain" description="Glycosyl transferase family 1" evidence="1">
    <location>
        <begin position="215"/>
        <end position="377"/>
    </location>
</feature>
<dbReference type="EMBL" id="WTVA01000015">
    <property type="protein sequence ID" value="MZR24042.1"/>
    <property type="molecule type" value="Genomic_DNA"/>
</dbReference>
<dbReference type="Pfam" id="PF12000">
    <property type="entry name" value="Glyco_trans_4_3"/>
    <property type="match status" value="1"/>
</dbReference>
<organism evidence="3 4">
    <name type="scientific">Sneathiella chungangensis</name>
    <dbReference type="NCBI Taxonomy" id="1418234"/>
    <lineage>
        <taxon>Bacteria</taxon>
        <taxon>Pseudomonadati</taxon>
        <taxon>Pseudomonadota</taxon>
        <taxon>Alphaproteobacteria</taxon>
        <taxon>Sneathiellales</taxon>
        <taxon>Sneathiellaceae</taxon>
        <taxon>Sneathiella</taxon>
    </lineage>
</organism>
<sequence>MNILFLHNNFPAQYRHVARRLAADKANRVVFISQRVPGKIPGVTNILSKPHREVKAETHHYLRPTEAAVVNAQAVFRNCLELKKKGFEPDIVCAHSGWGNSLYVKEVFPNARLLSYFEWFYHARGTDADFLDPGAMGYDDAARIHSKNMPLLMDLATCDWGQVPTRFQLAQIPPVFHARLSVLHDGVDTDFFKPDRRVQKKIGNLDLGEAREILTFATRGMEPYRGFPEFMRAAALLMDRRPDLHVLVVGEDRVAYGKRLPEGEGWGQRMVAELKPDPARLHFTGPLAYGDYVKVLQFSTVRAYLTVPFVLSWSLIESLACGGLVVGSDTAPVREVIRHGENGFLAPFDDVEAFAAQIEEVLDTADDMQDIRAAARKTAVEKYALEKLLPRQLRLIEDVAAGRLPPRERSAN</sequence>
<dbReference type="OrthoDB" id="9793726at2"/>
<gene>
    <name evidence="3" type="ORF">GQF03_17040</name>
</gene>
<dbReference type="Proteomes" id="UP000445696">
    <property type="component" value="Unassembled WGS sequence"/>
</dbReference>
<evidence type="ECO:0000313" key="3">
    <source>
        <dbReference type="EMBL" id="MZR24042.1"/>
    </source>
</evidence>
<keyword evidence="3" id="KW-0808">Transferase</keyword>
<dbReference type="GO" id="GO:0016757">
    <property type="term" value="F:glycosyltransferase activity"/>
    <property type="evidence" value="ECO:0007669"/>
    <property type="project" value="InterPro"/>
</dbReference>
<comment type="caution">
    <text evidence="3">The sequence shown here is derived from an EMBL/GenBank/DDBJ whole genome shotgun (WGS) entry which is preliminary data.</text>
</comment>
<evidence type="ECO:0000313" key="4">
    <source>
        <dbReference type="Proteomes" id="UP000445696"/>
    </source>
</evidence>
<dbReference type="PANTHER" id="PTHR12526">
    <property type="entry name" value="GLYCOSYLTRANSFERASE"/>
    <property type="match status" value="1"/>
</dbReference>
<dbReference type="InterPro" id="IPR001296">
    <property type="entry name" value="Glyco_trans_1"/>
</dbReference>
<feature type="domain" description="Glycosyl transferase family 4" evidence="2">
    <location>
        <begin position="26"/>
        <end position="191"/>
    </location>
</feature>
<accession>A0A845MKE0</accession>
<dbReference type="AlphaFoldDB" id="A0A845MKE0"/>
<dbReference type="RefSeq" id="WP_161340504.1">
    <property type="nucleotide sequence ID" value="NZ_JBHSDG010000003.1"/>
</dbReference>
<dbReference type="Gene3D" id="3.40.50.2000">
    <property type="entry name" value="Glycogen Phosphorylase B"/>
    <property type="match status" value="1"/>
</dbReference>
<keyword evidence="4" id="KW-1185">Reference proteome</keyword>
<dbReference type="InterPro" id="IPR022623">
    <property type="entry name" value="Glyco_trans_4"/>
</dbReference>
<evidence type="ECO:0000259" key="2">
    <source>
        <dbReference type="Pfam" id="PF12000"/>
    </source>
</evidence>
<reference evidence="3 4" key="1">
    <citation type="journal article" date="2014" name="Int. J. Syst. Evol. Microbiol.">
        <title>Sneathiella chungangensis sp. nov., isolated from a marine sand, and emended description of the genus Sneathiella.</title>
        <authorList>
            <person name="Siamphan C."/>
            <person name="Kim H."/>
            <person name="Lee J.S."/>
            <person name="Kim W."/>
        </authorList>
    </citation>
    <scope>NUCLEOTIDE SEQUENCE [LARGE SCALE GENOMIC DNA]</scope>
    <source>
        <strain evidence="3 4">KCTC 32476</strain>
    </source>
</reference>
<name>A0A845MKE0_9PROT</name>
<dbReference type="Pfam" id="PF00534">
    <property type="entry name" value="Glycos_transf_1"/>
    <property type="match status" value="1"/>
</dbReference>
<evidence type="ECO:0000259" key="1">
    <source>
        <dbReference type="Pfam" id="PF00534"/>
    </source>
</evidence>
<protein>
    <submittedName>
        <fullName evidence="3">Glycosyltransferase</fullName>
    </submittedName>
</protein>